<reference evidence="2 3" key="1">
    <citation type="submission" date="2019-03" db="EMBL/GenBank/DDBJ databases">
        <title>First draft genome of Liparis tanakae, snailfish: a comprehensive survey of snailfish specific genes.</title>
        <authorList>
            <person name="Kim W."/>
            <person name="Song I."/>
            <person name="Jeong J.-H."/>
            <person name="Kim D."/>
            <person name="Kim S."/>
            <person name="Ryu S."/>
            <person name="Song J.Y."/>
            <person name="Lee S.K."/>
        </authorList>
    </citation>
    <scope>NUCLEOTIDE SEQUENCE [LARGE SCALE GENOMIC DNA]</scope>
    <source>
        <tissue evidence="2">Muscle</tissue>
    </source>
</reference>
<dbReference type="Proteomes" id="UP000314294">
    <property type="component" value="Unassembled WGS sequence"/>
</dbReference>
<proteinExistence type="predicted"/>
<dbReference type="EMBL" id="SRLO01001363">
    <property type="protein sequence ID" value="TNN38543.1"/>
    <property type="molecule type" value="Genomic_DNA"/>
</dbReference>
<dbReference type="AlphaFoldDB" id="A0A4Z2FCP1"/>
<keyword evidence="3" id="KW-1185">Reference proteome</keyword>
<protein>
    <submittedName>
        <fullName evidence="2">Uncharacterized protein</fullName>
    </submittedName>
</protein>
<feature type="region of interest" description="Disordered" evidence="1">
    <location>
        <begin position="1"/>
        <end position="57"/>
    </location>
</feature>
<evidence type="ECO:0000256" key="1">
    <source>
        <dbReference type="SAM" id="MobiDB-lite"/>
    </source>
</evidence>
<evidence type="ECO:0000313" key="2">
    <source>
        <dbReference type="EMBL" id="TNN38543.1"/>
    </source>
</evidence>
<evidence type="ECO:0000313" key="3">
    <source>
        <dbReference type="Proteomes" id="UP000314294"/>
    </source>
</evidence>
<gene>
    <name evidence="2" type="ORF">EYF80_051290</name>
</gene>
<sequence length="81" mass="9506">MTPAFVGVECRRKHKPRPSGLDKQAGKDPPPLRRVYRWDQSPDAAPETVLSRERRNTEYNTHSSKFLEYGAYIIRWIRTYG</sequence>
<organism evidence="2 3">
    <name type="scientific">Liparis tanakae</name>
    <name type="common">Tanaka's snailfish</name>
    <dbReference type="NCBI Taxonomy" id="230148"/>
    <lineage>
        <taxon>Eukaryota</taxon>
        <taxon>Metazoa</taxon>
        <taxon>Chordata</taxon>
        <taxon>Craniata</taxon>
        <taxon>Vertebrata</taxon>
        <taxon>Euteleostomi</taxon>
        <taxon>Actinopterygii</taxon>
        <taxon>Neopterygii</taxon>
        <taxon>Teleostei</taxon>
        <taxon>Neoteleostei</taxon>
        <taxon>Acanthomorphata</taxon>
        <taxon>Eupercaria</taxon>
        <taxon>Perciformes</taxon>
        <taxon>Cottioidei</taxon>
        <taxon>Cottales</taxon>
        <taxon>Liparidae</taxon>
        <taxon>Liparis</taxon>
    </lineage>
</organism>
<comment type="caution">
    <text evidence="2">The sequence shown here is derived from an EMBL/GenBank/DDBJ whole genome shotgun (WGS) entry which is preliminary data.</text>
</comment>
<name>A0A4Z2FCP1_9TELE</name>
<accession>A0A4Z2FCP1</accession>